<sequence length="193" mass="23612">MGLYDLPIVFSQKEEKKEVVIQLNVIDKVMPKSKDYHQIFECELWQYPYRIAEYFNVEPFSQEHFLYLKKDLLFYKELGGDITTCSICEDPWGGQTYGNSEIRYPSMIKWIKEENNFSFDYQDFDKWVSWMDSQGMARKIRLFSISPWHEGFYFYENNRLIYEKYKIGSERFNKLWQVFLIDLYHHLKEKMVE</sequence>
<organism evidence="2 3">
    <name type="scientific">Enterococcus italicus (strain DSM 15952 / CCUG 50447 / LMG 22039 / TP 1.5)</name>
    <dbReference type="NCBI Taxonomy" id="888064"/>
    <lineage>
        <taxon>Bacteria</taxon>
        <taxon>Bacillati</taxon>
        <taxon>Bacillota</taxon>
        <taxon>Bacilli</taxon>
        <taxon>Lactobacillales</taxon>
        <taxon>Enterococcaceae</taxon>
        <taxon>Enterococcus</taxon>
    </lineage>
</organism>
<protein>
    <recommendedName>
        <fullName evidence="1">Glycoside hydrolase 123 catalytic domain-containing protein</fullName>
    </recommendedName>
</protein>
<accession>E6LG89</accession>
<dbReference type="AlphaFoldDB" id="E6LG89"/>
<dbReference type="eggNOG" id="COG3934">
    <property type="taxonomic scope" value="Bacteria"/>
</dbReference>
<dbReference type="HOGENOM" id="CLU_1406859_0_0_9"/>
<keyword evidence="3" id="KW-1185">Reference proteome</keyword>
<dbReference type="PATRIC" id="fig|888064.11.peg.1611"/>
<dbReference type="Pfam" id="PF13320">
    <property type="entry name" value="GH123_cat"/>
    <property type="match status" value="1"/>
</dbReference>
<feature type="domain" description="Glycoside hydrolase 123 catalytic" evidence="1">
    <location>
        <begin position="45"/>
        <end position="191"/>
    </location>
</feature>
<evidence type="ECO:0000313" key="2">
    <source>
        <dbReference type="EMBL" id="EFU73776.1"/>
    </source>
</evidence>
<gene>
    <name evidence="2" type="ORF">HMPREF9088_1379</name>
</gene>
<name>E6LG89_ENTI1</name>
<proteinExistence type="predicted"/>
<reference evidence="2 3" key="1">
    <citation type="submission" date="2010-12" db="EMBL/GenBank/DDBJ databases">
        <authorList>
            <person name="Muzny D."/>
            <person name="Qin X."/>
            <person name="Deng J."/>
            <person name="Jiang H."/>
            <person name="Liu Y."/>
            <person name="Qu J."/>
            <person name="Song X.-Z."/>
            <person name="Zhang L."/>
            <person name="Thornton R."/>
            <person name="Coyle M."/>
            <person name="Francisco L."/>
            <person name="Jackson L."/>
            <person name="Javaid M."/>
            <person name="Korchina V."/>
            <person name="Kovar C."/>
            <person name="Mata R."/>
            <person name="Mathew T."/>
            <person name="Ngo R."/>
            <person name="Nguyen L."/>
            <person name="Nguyen N."/>
            <person name="Okwuonu G."/>
            <person name="Ongeri F."/>
            <person name="Pham C."/>
            <person name="Simmons D."/>
            <person name="Wilczek-Boney K."/>
            <person name="Hale W."/>
            <person name="Jakkamsetti A."/>
            <person name="Pham P."/>
            <person name="Ruth R."/>
            <person name="San Lucas F."/>
            <person name="Warren J."/>
            <person name="Zhang J."/>
            <person name="Zhao Z."/>
            <person name="Zhou C."/>
            <person name="Zhu D."/>
            <person name="Lee S."/>
            <person name="Bess C."/>
            <person name="Blankenburg K."/>
            <person name="Forbes L."/>
            <person name="Fu Q."/>
            <person name="Gubbala S."/>
            <person name="Hirani K."/>
            <person name="Jayaseelan J.C."/>
            <person name="Lara F."/>
            <person name="Munidasa M."/>
            <person name="Palculict T."/>
            <person name="Patil S."/>
            <person name="Pu L.-L."/>
            <person name="Saada N."/>
            <person name="Tang L."/>
            <person name="Weissenberger G."/>
            <person name="Zhu Y."/>
            <person name="Hemphill L."/>
            <person name="Shang Y."/>
            <person name="Youmans B."/>
            <person name="Ayvaz T."/>
            <person name="Ross M."/>
            <person name="Santibanez J."/>
            <person name="Aqrawi P."/>
            <person name="Gross S."/>
            <person name="Joshi V."/>
            <person name="Fowler G."/>
            <person name="Nazareth L."/>
            <person name="Reid J."/>
            <person name="Worley K."/>
            <person name="Petrosino J."/>
            <person name="Highlander S."/>
            <person name="Gibbs R."/>
        </authorList>
    </citation>
    <scope>NUCLEOTIDE SEQUENCE [LARGE SCALE GENOMIC DNA]</scope>
    <source>
        <strain evidence="3">DSM 15952 / CCUG 50447 / LMG 22039 / TP 1.5</strain>
    </source>
</reference>
<dbReference type="InterPro" id="IPR025150">
    <property type="entry name" value="GH123_cat"/>
</dbReference>
<evidence type="ECO:0000259" key="1">
    <source>
        <dbReference type="Pfam" id="PF13320"/>
    </source>
</evidence>
<dbReference type="OrthoDB" id="197680at2"/>
<dbReference type="Proteomes" id="UP000010296">
    <property type="component" value="Unassembled WGS sequence"/>
</dbReference>
<comment type="caution">
    <text evidence="2">The sequence shown here is derived from an EMBL/GenBank/DDBJ whole genome shotgun (WGS) entry which is preliminary data.</text>
</comment>
<evidence type="ECO:0000313" key="3">
    <source>
        <dbReference type="Proteomes" id="UP000010296"/>
    </source>
</evidence>
<dbReference type="EMBL" id="AEPV01000050">
    <property type="protein sequence ID" value="EFU73776.1"/>
    <property type="molecule type" value="Genomic_DNA"/>
</dbReference>
<dbReference type="STRING" id="888064.HMPREF9088_1379"/>